<protein>
    <submittedName>
        <fullName evidence="2">Uncharacterized protein</fullName>
    </submittedName>
</protein>
<keyword evidence="3" id="KW-1185">Reference proteome</keyword>
<feature type="compositionally biased region" description="Polar residues" evidence="1">
    <location>
        <begin position="89"/>
        <end position="99"/>
    </location>
</feature>
<dbReference type="EMBL" id="OU892279">
    <property type="protein sequence ID" value="CAG9765970.1"/>
    <property type="molecule type" value="Genomic_DNA"/>
</dbReference>
<name>A0A9N9QP05_9CUCU</name>
<evidence type="ECO:0000313" key="2">
    <source>
        <dbReference type="EMBL" id="CAG9765970.1"/>
    </source>
</evidence>
<gene>
    <name evidence="2" type="ORF">CEUTPL_LOCUS6565</name>
</gene>
<evidence type="ECO:0000256" key="1">
    <source>
        <dbReference type="SAM" id="MobiDB-lite"/>
    </source>
</evidence>
<dbReference type="Proteomes" id="UP001152799">
    <property type="component" value="Chromosome 3"/>
</dbReference>
<feature type="region of interest" description="Disordered" evidence="1">
    <location>
        <begin position="60"/>
        <end position="99"/>
    </location>
</feature>
<accession>A0A9N9QP05</accession>
<dbReference type="AlphaFoldDB" id="A0A9N9QP05"/>
<feature type="region of interest" description="Disordered" evidence="1">
    <location>
        <begin position="26"/>
        <end position="45"/>
    </location>
</feature>
<evidence type="ECO:0000313" key="3">
    <source>
        <dbReference type="Proteomes" id="UP001152799"/>
    </source>
</evidence>
<reference evidence="2" key="1">
    <citation type="submission" date="2022-01" db="EMBL/GenBank/DDBJ databases">
        <authorList>
            <person name="King R."/>
        </authorList>
    </citation>
    <scope>NUCLEOTIDE SEQUENCE</scope>
</reference>
<proteinExistence type="predicted"/>
<sequence length="99" mass="11709">MGPNPRYHDMRETLSEHLQEQLFEPRPQHLQDQPRSIASLDPRHGIQQPRYHDMRETLSEHLQEELFGPRPPHLQDQPRPIASLDPQRRSTTFSQSLSQ</sequence>
<organism evidence="2 3">
    <name type="scientific">Ceutorhynchus assimilis</name>
    <name type="common">cabbage seed weevil</name>
    <dbReference type="NCBI Taxonomy" id="467358"/>
    <lineage>
        <taxon>Eukaryota</taxon>
        <taxon>Metazoa</taxon>
        <taxon>Ecdysozoa</taxon>
        <taxon>Arthropoda</taxon>
        <taxon>Hexapoda</taxon>
        <taxon>Insecta</taxon>
        <taxon>Pterygota</taxon>
        <taxon>Neoptera</taxon>
        <taxon>Endopterygota</taxon>
        <taxon>Coleoptera</taxon>
        <taxon>Polyphaga</taxon>
        <taxon>Cucujiformia</taxon>
        <taxon>Curculionidae</taxon>
        <taxon>Ceutorhynchinae</taxon>
        <taxon>Ceutorhynchus</taxon>
    </lineage>
</organism>